<name>A0A2V0PQ78_9CHLO</name>
<dbReference type="Pfam" id="PF03129">
    <property type="entry name" value="HGTP_anticodon"/>
    <property type="match status" value="1"/>
</dbReference>
<dbReference type="SUPFAM" id="SSF52954">
    <property type="entry name" value="Class II aaRS ABD-related"/>
    <property type="match status" value="1"/>
</dbReference>
<keyword evidence="9" id="KW-0030">Aminoacyl-tRNA synthetase</keyword>
<dbReference type="InterPro" id="IPR012947">
    <property type="entry name" value="tRNA_SAD"/>
</dbReference>
<evidence type="ECO:0000256" key="2">
    <source>
        <dbReference type="ARBA" id="ARBA00013163"/>
    </source>
</evidence>
<dbReference type="Proteomes" id="UP000247498">
    <property type="component" value="Unassembled WGS sequence"/>
</dbReference>
<organism evidence="14 15">
    <name type="scientific">Raphidocelis subcapitata</name>
    <dbReference type="NCBI Taxonomy" id="307507"/>
    <lineage>
        <taxon>Eukaryota</taxon>
        <taxon>Viridiplantae</taxon>
        <taxon>Chlorophyta</taxon>
        <taxon>core chlorophytes</taxon>
        <taxon>Chlorophyceae</taxon>
        <taxon>CS clade</taxon>
        <taxon>Sphaeropleales</taxon>
        <taxon>Selenastraceae</taxon>
        <taxon>Raphidocelis</taxon>
    </lineage>
</organism>
<dbReference type="InterPro" id="IPR045864">
    <property type="entry name" value="aa-tRNA-synth_II/BPL/LPL"/>
</dbReference>
<dbReference type="InterPro" id="IPR018163">
    <property type="entry name" value="Thr/Ala-tRNA-synth_IIc_edit"/>
</dbReference>
<keyword evidence="6" id="KW-0862">Zinc</keyword>
<dbReference type="SUPFAM" id="SSF55186">
    <property type="entry name" value="ThrRS/AlaRS common domain"/>
    <property type="match status" value="1"/>
</dbReference>
<keyword evidence="7" id="KW-0067">ATP-binding</keyword>
<dbReference type="GO" id="GO:0046872">
    <property type="term" value="F:metal ion binding"/>
    <property type="evidence" value="ECO:0007669"/>
    <property type="project" value="UniProtKB-KW"/>
</dbReference>
<dbReference type="InterPro" id="IPR033728">
    <property type="entry name" value="ThrRS_core"/>
</dbReference>
<evidence type="ECO:0000256" key="8">
    <source>
        <dbReference type="ARBA" id="ARBA00022917"/>
    </source>
</evidence>
<dbReference type="InterPro" id="IPR004154">
    <property type="entry name" value="Anticodon-bd"/>
</dbReference>
<evidence type="ECO:0000313" key="15">
    <source>
        <dbReference type="Proteomes" id="UP000247498"/>
    </source>
</evidence>
<dbReference type="PRINTS" id="PR01047">
    <property type="entry name" value="TRNASYNTHTHR"/>
</dbReference>
<evidence type="ECO:0000256" key="1">
    <source>
        <dbReference type="ARBA" id="ARBA00008226"/>
    </source>
</evidence>
<dbReference type="Pfam" id="PF07973">
    <property type="entry name" value="tRNA_SAD"/>
    <property type="match status" value="1"/>
</dbReference>
<dbReference type="CDD" id="cd00771">
    <property type="entry name" value="ThrRS_core"/>
    <property type="match status" value="1"/>
</dbReference>
<dbReference type="Gene3D" id="3.30.54.20">
    <property type="match status" value="1"/>
</dbReference>
<dbReference type="FunCoup" id="A0A2V0PQ78">
    <property type="interactions" value="718"/>
</dbReference>
<dbReference type="InterPro" id="IPR002320">
    <property type="entry name" value="Thr-tRNA-ligase_IIa"/>
</dbReference>
<dbReference type="FunFam" id="3.30.980.10:FF:000001">
    <property type="entry name" value="Threonine--tRNA ligase"/>
    <property type="match status" value="1"/>
</dbReference>
<sequence length="681" mass="75410">MRPNALKACHAAALGCAQLAPVPAPAARRTFARSPLAGRSVFQQRAAAEVAETAAASVPEQQQARGGGKGGKQEQQQGAAPNANPYEGVELPTSDESEELLRIRHSCAHIMAMAVQRLFKDAQVTIGPWIERGFYYDFDIKEPLSDKDLKAIKKEMAKIMRKDLPFVREEVTAEEAEARIRAAGEPYKLEILESIRARDPSAAITLYHIGAPDHPDHWWDLCAGPHVASTGAIDPAAVELESVAGAYWRGDEARPMLQRVYGTAWSNPTQLAAYSHLKAEAARRDHRKLGAELNLFSIQESAGGGLVFWHPAGAMVRHTIENYWKDLHLARGYELVYSPHIAKVDLWKTSGHFDFYRENMYDQMRVEDEEYQLKPMNCPFHIAVYKAGYYSYRDLPLRWAELGTVYRYERSGTMHGLFRVRGFTQDDAHIFCLPSQIATEIKGVLDLTEELLSAFGFSQYEVNLSTRPEKSVGDDAIWGTAESALKEALGLKGWDYVVDEGGGAFYGPKIDVKIQDALGRKWQCSTIQLDFNLPARFDMVYVDNDAARQRPIMIHRAIFGSLERFFGILVENYAGAFPFWLAPVQVRLLPVNDAVADYTAEAAAALRAAGVRVQVMERASIAKMIRTAERAKTPVMAVVGAKEAETRSLALRLYGGADLGSMPLDEVAARASAAIAARSGF</sequence>
<dbReference type="Pfam" id="PF00587">
    <property type="entry name" value="tRNA-synt_2b"/>
    <property type="match status" value="1"/>
</dbReference>
<dbReference type="GO" id="GO:0005524">
    <property type="term" value="F:ATP binding"/>
    <property type="evidence" value="ECO:0007669"/>
    <property type="project" value="UniProtKB-KW"/>
</dbReference>
<comment type="similarity">
    <text evidence="1">Belongs to the class-II aminoacyl-tRNA synthetase family.</text>
</comment>
<evidence type="ECO:0000259" key="13">
    <source>
        <dbReference type="PROSITE" id="PS50862"/>
    </source>
</evidence>
<keyword evidence="8" id="KW-0648">Protein biosynthesis</keyword>
<accession>A0A2V0PQ78</accession>
<dbReference type="AlphaFoldDB" id="A0A2V0PQ78"/>
<dbReference type="STRING" id="307507.A0A2V0PQ78"/>
<feature type="region of interest" description="Disordered" evidence="12">
    <location>
        <begin position="53"/>
        <end position="95"/>
    </location>
</feature>
<evidence type="ECO:0000256" key="3">
    <source>
        <dbReference type="ARBA" id="ARBA00022598"/>
    </source>
</evidence>
<dbReference type="SUPFAM" id="SSF55681">
    <property type="entry name" value="Class II aaRS and biotin synthetases"/>
    <property type="match status" value="1"/>
</dbReference>
<dbReference type="InParanoid" id="A0A2V0PQ78"/>
<protein>
    <recommendedName>
        <fullName evidence="2">threonine--tRNA ligase</fullName>
        <ecNumber evidence="2">6.1.1.3</ecNumber>
    </recommendedName>
    <alternativeName>
        <fullName evidence="10">Threonyl-tRNA synthetase</fullName>
    </alternativeName>
</protein>
<reference evidence="14 15" key="1">
    <citation type="journal article" date="2018" name="Sci. Rep.">
        <title>Raphidocelis subcapitata (=Pseudokirchneriella subcapitata) provides an insight into genome evolution and environmental adaptations in the Sphaeropleales.</title>
        <authorList>
            <person name="Suzuki S."/>
            <person name="Yamaguchi H."/>
            <person name="Nakajima N."/>
            <person name="Kawachi M."/>
        </authorList>
    </citation>
    <scope>NUCLEOTIDE SEQUENCE [LARGE SCALE GENOMIC DNA]</scope>
    <source>
        <strain evidence="14 15">NIES-35</strain>
    </source>
</reference>
<dbReference type="PROSITE" id="PS50862">
    <property type="entry name" value="AA_TRNA_LIGASE_II"/>
    <property type="match status" value="1"/>
</dbReference>
<keyword evidence="5" id="KW-0547">Nucleotide-binding</keyword>
<comment type="catalytic activity">
    <reaction evidence="11">
        <text>tRNA(Thr) + L-threonine + ATP = L-threonyl-tRNA(Thr) + AMP + diphosphate + H(+)</text>
        <dbReference type="Rhea" id="RHEA:24624"/>
        <dbReference type="Rhea" id="RHEA-COMP:9670"/>
        <dbReference type="Rhea" id="RHEA-COMP:9704"/>
        <dbReference type="ChEBI" id="CHEBI:15378"/>
        <dbReference type="ChEBI" id="CHEBI:30616"/>
        <dbReference type="ChEBI" id="CHEBI:33019"/>
        <dbReference type="ChEBI" id="CHEBI:57926"/>
        <dbReference type="ChEBI" id="CHEBI:78442"/>
        <dbReference type="ChEBI" id="CHEBI:78534"/>
        <dbReference type="ChEBI" id="CHEBI:456215"/>
        <dbReference type="EC" id="6.1.1.3"/>
    </reaction>
</comment>
<dbReference type="OrthoDB" id="5423599at2759"/>
<evidence type="ECO:0000256" key="9">
    <source>
        <dbReference type="ARBA" id="ARBA00023146"/>
    </source>
</evidence>
<dbReference type="FunFam" id="3.40.50.800:FF:000001">
    <property type="entry name" value="Threonine--tRNA ligase"/>
    <property type="match status" value="1"/>
</dbReference>
<dbReference type="PANTHER" id="PTHR11451:SF44">
    <property type="entry name" value="THREONINE--TRNA LIGASE, CHLOROPLASTIC_MITOCHONDRIAL 2"/>
    <property type="match status" value="1"/>
</dbReference>
<feature type="compositionally biased region" description="Low complexity" evidence="12">
    <location>
        <begin position="53"/>
        <end position="64"/>
    </location>
</feature>
<evidence type="ECO:0000256" key="12">
    <source>
        <dbReference type="SAM" id="MobiDB-lite"/>
    </source>
</evidence>
<dbReference type="GO" id="GO:0004829">
    <property type="term" value="F:threonine-tRNA ligase activity"/>
    <property type="evidence" value="ECO:0007669"/>
    <property type="project" value="UniProtKB-EC"/>
</dbReference>
<evidence type="ECO:0000256" key="5">
    <source>
        <dbReference type="ARBA" id="ARBA00022741"/>
    </source>
</evidence>
<dbReference type="SMART" id="SM00863">
    <property type="entry name" value="tRNA_SAD"/>
    <property type="match status" value="1"/>
</dbReference>
<keyword evidence="15" id="KW-1185">Reference proteome</keyword>
<evidence type="ECO:0000256" key="10">
    <source>
        <dbReference type="ARBA" id="ARBA00031900"/>
    </source>
</evidence>
<dbReference type="GO" id="GO:0006435">
    <property type="term" value="P:threonyl-tRNA aminoacylation"/>
    <property type="evidence" value="ECO:0007669"/>
    <property type="project" value="InterPro"/>
</dbReference>
<evidence type="ECO:0000256" key="11">
    <source>
        <dbReference type="ARBA" id="ARBA00049515"/>
    </source>
</evidence>
<evidence type="ECO:0000256" key="4">
    <source>
        <dbReference type="ARBA" id="ARBA00022723"/>
    </source>
</evidence>
<keyword evidence="3" id="KW-0436">Ligase</keyword>
<evidence type="ECO:0000313" key="14">
    <source>
        <dbReference type="EMBL" id="GBG00344.1"/>
    </source>
</evidence>
<dbReference type="Gene3D" id="3.40.50.800">
    <property type="entry name" value="Anticodon-binding domain"/>
    <property type="match status" value="1"/>
</dbReference>
<evidence type="ECO:0000256" key="6">
    <source>
        <dbReference type="ARBA" id="ARBA00022833"/>
    </source>
</evidence>
<dbReference type="GO" id="GO:0009570">
    <property type="term" value="C:chloroplast stroma"/>
    <property type="evidence" value="ECO:0007669"/>
    <property type="project" value="TreeGrafter"/>
</dbReference>
<evidence type="ECO:0000256" key="7">
    <source>
        <dbReference type="ARBA" id="ARBA00022840"/>
    </source>
</evidence>
<gene>
    <name evidence="14" type="ORF">Rsub_13076</name>
</gene>
<comment type="caution">
    <text evidence="14">The sequence shown here is derived from an EMBL/GenBank/DDBJ whole genome shotgun (WGS) entry which is preliminary data.</text>
</comment>
<dbReference type="FunFam" id="3.30.930.10:FF:000002">
    <property type="entry name" value="Threonine--tRNA ligase"/>
    <property type="match status" value="1"/>
</dbReference>
<keyword evidence="4" id="KW-0479">Metal-binding</keyword>
<dbReference type="InterPro" id="IPR036621">
    <property type="entry name" value="Anticodon-bd_dom_sf"/>
</dbReference>
<dbReference type="NCBIfam" id="TIGR00418">
    <property type="entry name" value="thrS"/>
    <property type="match status" value="1"/>
</dbReference>
<dbReference type="EMBL" id="BDRX01000213">
    <property type="protein sequence ID" value="GBG00344.1"/>
    <property type="molecule type" value="Genomic_DNA"/>
</dbReference>
<dbReference type="EC" id="6.1.1.3" evidence="2"/>
<feature type="domain" description="Aminoacyl-transfer RNA synthetases class-II family profile" evidence="13">
    <location>
        <begin position="287"/>
        <end position="578"/>
    </location>
</feature>
<dbReference type="Gene3D" id="3.30.930.10">
    <property type="entry name" value="Bira Bifunctional Protein, Domain 2"/>
    <property type="match status" value="1"/>
</dbReference>
<dbReference type="InterPro" id="IPR006195">
    <property type="entry name" value="aa-tRNA-synth_II"/>
</dbReference>
<dbReference type="InterPro" id="IPR002314">
    <property type="entry name" value="aa-tRNA-synt_IIb"/>
</dbReference>
<dbReference type="HAMAP" id="MF_00184">
    <property type="entry name" value="Thr_tRNA_synth"/>
    <property type="match status" value="1"/>
</dbReference>
<proteinExistence type="inferred from homology"/>
<dbReference type="PANTHER" id="PTHR11451">
    <property type="entry name" value="THREONINE-TRNA LIGASE"/>
    <property type="match status" value="1"/>
</dbReference>
<dbReference type="Gene3D" id="3.30.980.10">
    <property type="entry name" value="Threonyl-trna Synthetase, Chain A, domain 2"/>
    <property type="match status" value="1"/>
</dbReference>